<evidence type="ECO:0000313" key="1">
    <source>
        <dbReference type="EMBL" id="CAB4121830.1"/>
    </source>
</evidence>
<dbReference type="EMBL" id="LR796152">
    <property type="protein sequence ID" value="CAB4121830.1"/>
    <property type="molecule type" value="Genomic_DNA"/>
</dbReference>
<evidence type="ECO:0000313" key="2">
    <source>
        <dbReference type="EMBL" id="CAB4123832.1"/>
    </source>
</evidence>
<evidence type="ECO:0000313" key="3">
    <source>
        <dbReference type="EMBL" id="CAB5219268.1"/>
    </source>
</evidence>
<name>A0A6J7WR07_9CAUD</name>
<protein>
    <submittedName>
        <fullName evidence="3">Uncharacterized protein</fullName>
    </submittedName>
</protein>
<organism evidence="3">
    <name type="scientific">uncultured Caudovirales phage</name>
    <dbReference type="NCBI Taxonomy" id="2100421"/>
    <lineage>
        <taxon>Viruses</taxon>
        <taxon>Duplodnaviria</taxon>
        <taxon>Heunggongvirae</taxon>
        <taxon>Uroviricota</taxon>
        <taxon>Caudoviricetes</taxon>
        <taxon>Peduoviridae</taxon>
        <taxon>Maltschvirus</taxon>
        <taxon>Maltschvirus maltsch</taxon>
    </lineage>
</organism>
<sequence>MLETPTQVFDLVMWEEKYKPIKNHLDDNASFDGIMFETYGEELAFVKAQAPDTIWTYGEEDDKFYIQAGWHYVNRLGYFITEVPFEDDGLCISLSADDEEVDAGGKLIRLSYGASVIYEQVLNAMQEAEEMGGVKDDQDYINLMQAIVAECEERAAVAALNSNPATLRAFLQSS</sequence>
<proteinExistence type="predicted"/>
<gene>
    <name evidence="3" type="ORF">UFOVP220_55</name>
    <name evidence="1" type="ORF">UFOVP26_33</name>
    <name evidence="2" type="ORF">UFOVP44_64</name>
</gene>
<dbReference type="EMBL" id="LR796176">
    <property type="protein sequence ID" value="CAB4123832.1"/>
    <property type="molecule type" value="Genomic_DNA"/>
</dbReference>
<dbReference type="EMBL" id="LR798268">
    <property type="protein sequence ID" value="CAB5219268.1"/>
    <property type="molecule type" value="Genomic_DNA"/>
</dbReference>
<reference evidence="3" key="1">
    <citation type="submission" date="2020-05" db="EMBL/GenBank/DDBJ databases">
        <authorList>
            <person name="Chiriac C."/>
            <person name="Salcher M."/>
            <person name="Ghai R."/>
            <person name="Kavagutti S V."/>
        </authorList>
    </citation>
    <scope>NUCLEOTIDE SEQUENCE</scope>
</reference>
<accession>A0A6J7WR07</accession>